<organism evidence="11 12">
    <name type="scientific">Reinekea marinisedimentorum</name>
    <dbReference type="NCBI Taxonomy" id="230495"/>
    <lineage>
        <taxon>Bacteria</taxon>
        <taxon>Pseudomonadati</taxon>
        <taxon>Pseudomonadota</taxon>
        <taxon>Gammaproteobacteria</taxon>
        <taxon>Oceanospirillales</taxon>
        <taxon>Saccharospirillaceae</taxon>
        <taxon>Reinekea</taxon>
    </lineage>
</organism>
<evidence type="ECO:0000313" key="12">
    <source>
        <dbReference type="Proteomes" id="UP000295793"/>
    </source>
</evidence>
<evidence type="ECO:0000256" key="5">
    <source>
        <dbReference type="ARBA" id="ARBA00022989"/>
    </source>
</evidence>
<comment type="caution">
    <text evidence="7">Lacks conserved residue(s) required for the propagation of feature annotation.</text>
</comment>
<keyword evidence="7" id="KW-0813">Transport</keyword>
<dbReference type="OrthoDB" id="6500477at2"/>
<evidence type="ECO:0000256" key="6">
    <source>
        <dbReference type="ARBA" id="ARBA00023136"/>
    </source>
</evidence>
<comment type="subunit">
    <text evidence="7">Homoheptamer.</text>
</comment>
<dbReference type="SUPFAM" id="SSF82689">
    <property type="entry name" value="Mechanosensitive channel protein MscS (YggB), C-terminal domain"/>
    <property type="match status" value="1"/>
</dbReference>
<dbReference type="InterPro" id="IPR023408">
    <property type="entry name" value="MscS_beta-dom_sf"/>
</dbReference>
<evidence type="ECO:0000256" key="4">
    <source>
        <dbReference type="ARBA" id="ARBA00022692"/>
    </source>
</evidence>
<comment type="function">
    <text evidence="7">Mechanosensitive channel that participates in the regulation of osmotic pressure changes within the cell, opening in response to stretch forces in the membrane lipid bilayer, without the need for other proteins. Contributes to normal resistance to hypoosmotic shock. Forms an ion channel of 1.0 nanosiemens conductance with a slight preference for anions.</text>
</comment>
<evidence type="ECO:0000256" key="3">
    <source>
        <dbReference type="ARBA" id="ARBA00022475"/>
    </source>
</evidence>
<keyword evidence="6 7" id="KW-0472">Membrane</keyword>
<keyword evidence="7" id="KW-0997">Cell inner membrane</keyword>
<dbReference type="InterPro" id="IPR010920">
    <property type="entry name" value="LSM_dom_sf"/>
</dbReference>
<feature type="transmembrane region" description="Helical" evidence="7">
    <location>
        <begin position="23"/>
        <end position="44"/>
    </location>
</feature>
<dbReference type="InterPro" id="IPR006685">
    <property type="entry name" value="MscS_channel_2nd"/>
</dbReference>
<feature type="domain" description="Mechanosensitive ion channel MscS" evidence="8">
    <location>
        <begin position="101"/>
        <end position="163"/>
    </location>
</feature>
<dbReference type="PANTHER" id="PTHR30221:SF20">
    <property type="entry name" value="SMALL-CONDUCTANCE MECHANOSENSITIVE CHANNEL"/>
    <property type="match status" value="1"/>
</dbReference>
<dbReference type="InterPro" id="IPR049278">
    <property type="entry name" value="MS_channel_C"/>
</dbReference>
<feature type="transmembrane region" description="Helical" evidence="7">
    <location>
        <begin position="80"/>
        <end position="97"/>
    </location>
</feature>
<comment type="caution">
    <text evidence="11">The sequence shown here is derived from an EMBL/GenBank/DDBJ whole genome shotgun (WGS) entry which is preliminary data.</text>
</comment>
<gene>
    <name evidence="11" type="ORF">BCF53_103184</name>
</gene>
<accession>A0A4R3I8D7</accession>
<keyword evidence="7" id="KW-0406">Ion transport</keyword>
<dbReference type="Pfam" id="PF00924">
    <property type="entry name" value="MS_channel_2nd"/>
    <property type="match status" value="1"/>
</dbReference>
<dbReference type="Proteomes" id="UP000295793">
    <property type="component" value="Unassembled WGS sequence"/>
</dbReference>
<comment type="similarity">
    <text evidence="2 7">Belongs to the MscS (TC 1.A.23) family.</text>
</comment>
<dbReference type="SUPFAM" id="SSF50182">
    <property type="entry name" value="Sm-like ribonucleoproteins"/>
    <property type="match status" value="1"/>
</dbReference>
<dbReference type="InterPro" id="IPR011066">
    <property type="entry name" value="MscS_channel_C_sf"/>
</dbReference>
<feature type="domain" description="Mechanosensitive ion channel transmembrane helices 2/3" evidence="10">
    <location>
        <begin position="61"/>
        <end position="99"/>
    </location>
</feature>
<dbReference type="RefSeq" id="WP_132700438.1">
    <property type="nucleotide sequence ID" value="NZ_SLZR01000003.1"/>
</dbReference>
<dbReference type="GO" id="GO:0005886">
    <property type="term" value="C:plasma membrane"/>
    <property type="evidence" value="ECO:0007669"/>
    <property type="project" value="UniProtKB-SubCell"/>
</dbReference>
<evidence type="ECO:0000259" key="8">
    <source>
        <dbReference type="Pfam" id="PF00924"/>
    </source>
</evidence>
<dbReference type="EMBL" id="SLZR01000003">
    <property type="protein sequence ID" value="TCS42523.1"/>
    <property type="molecule type" value="Genomic_DNA"/>
</dbReference>
<name>A0A4R3I8D7_9GAMM</name>
<keyword evidence="3" id="KW-1003">Cell membrane</keyword>
<dbReference type="Pfam" id="PF21088">
    <property type="entry name" value="MS_channel_1st"/>
    <property type="match status" value="1"/>
</dbReference>
<dbReference type="Gene3D" id="2.30.30.60">
    <property type="match status" value="1"/>
</dbReference>
<dbReference type="AlphaFoldDB" id="A0A4R3I8D7"/>
<evidence type="ECO:0000256" key="1">
    <source>
        <dbReference type="ARBA" id="ARBA00004651"/>
    </source>
</evidence>
<comment type="subcellular location">
    <subcellularLocation>
        <location evidence="7">Cell inner membrane</location>
        <topology evidence="7">Multi-pass membrane protein</topology>
    </subcellularLocation>
    <subcellularLocation>
        <location evidence="1">Cell membrane</location>
        <topology evidence="1">Multi-pass membrane protein</topology>
    </subcellularLocation>
</comment>
<evidence type="ECO:0000256" key="7">
    <source>
        <dbReference type="RuleBase" id="RU369025"/>
    </source>
</evidence>
<keyword evidence="4 7" id="KW-0812">Transmembrane</keyword>
<evidence type="ECO:0000259" key="9">
    <source>
        <dbReference type="Pfam" id="PF21082"/>
    </source>
</evidence>
<dbReference type="SUPFAM" id="SSF82861">
    <property type="entry name" value="Mechanosensitive channel protein MscS (YggB), transmembrane region"/>
    <property type="match status" value="1"/>
</dbReference>
<protein>
    <recommendedName>
        <fullName evidence="7">Small-conductance mechanosensitive channel</fullName>
    </recommendedName>
</protein>
<keyword evidence="7" id="KW-0407">Ion channel</keyword>
<dbReference type="PANTHER" id="PTHR30221">
    <property type="entry name" value="SMALL-CONDUCTANCE MECHANOSENSITIVE CHANNEL"/>
    <property type="match status" value="1"/>
</dbReference>
<reference evidence="11 12" key="1">
    <citation type="submission" date="2019-03" db="EMBL/GenBank/DDBJ databases">
        <title>Genomic Encyclopedia of Archaeal and Bacterial Type Strains, Phase II (KMG-II): from individual species to whole genera.</title>
        <authorList>
            <person name="Goeker M."/>
        </authorList>
    </citation>
    <scope>NUCLEOTIDE SEQUENCE [LARGE SCALE GENOMIC DNA]</scope>
    <source>
        <strain evidence="11 12">DSM 15388</strain>
    </source>
</reference>
<dbReference type="Gene3D" id="1.10.287.1260">
    <property type="match status" value="1"/>
</dbReference>
<evidence type="ECO:0000259" key="10">
    <source>
        <dbReference type="Pfam" id="PF21088"/>
    </source>
</evidence>
<dbReference type="GO" id="GO:0008381">
    <property type="term" value="F:mechanosensitive monoatomic ion channel activity"/>
    <property type="evidence" value="ECO:0007669"/>
    <property type="project" value="InterPro"/>
</dbReference>
<feature type="domain" description="Mechanosensitive ion channel MscS C-terminal" evidence="9">
    <location>
        <begin position="178"/>
        <end position="255"/>
    </location>
</feature>
<dbReference type="InterPro" id="IPR011014">
    <property type="entry name" value="MscS_channel_TM-2"/>
</dbReference>
<sequence>MEELKSLIEFLEVTRLFVFSRSLLLIIGGFFIARLASAAAIKFFPKALTAHSQLALKRSVFYVIWGLFVVSALRQLGFDLSLLLGAAGILTVAVGFASQTSASNLISGLFLMVERPFSIADVIRVGGTTGEVISIDLLSVKLRTFDNLFVRIPNETMIKSEVTTLTKFPIRRFDLLLGVAYRENISKVKEVLLEVADRNPLCLKEPDPLFIFQGFGDSSMDIQLSVWAQRENFLKLKNSIFEEVKLAFDEHGIEIPFPHLSLYAGSETDAIPVTMVEPRTPEASAEQKRDLN</sequence>
<dbReference type="InterPro" id="IPR045275">
    <property type="entry name" value="MscS_archaea/bacteria_type"/>
</dbReference>
<dbReference type="InterPro" id="IPR049142">
    <property type="entry name" value="MS_channel_1st"/>
</dbReference>
<dbReference type="Gene3D" id="3.30.70.100">
    <property type="match status" value="1"/>
</dbReference>
<feature type="transmembrane region" description="Helical" evidence="7">
    <location>
        <begin position="56"/>
        <end position="74"/>
    </location>
</feature>
<dbReference type="Pfam" id="PF21082">
    <property type="entry name" value="MS_channel_3rd"/>
    <property type="match status" value="1"/>
</dbReference>
<evidence type="ECO:0000256" key="2">
    <source>
        <dbReference type="ARBA" id="ARBA00008017"/>
    </source>
</evidence>
<keyword evidence="5 7" id="KW-1133">Transmembrane helix</keyword>
<proteinExistence type="inferred from homology"/>
<keyword evidence="12" id="KW-1185">Reference proteome</keyword>
<evidence type="ECO:0000313" key="11">
    <source>
        <dbReference type="EMBL" id="TCS42523.1"/>
    </source>
</evidence>